<evidence type="ECO:0000256" key="1">
    <source>
        <dbReference type="SAM" id="Phobius"/>
    </source>
</evidence>
<dbReference type="KEGG" id="sper:EW093_12525"/>
<keyword evidence="1" id="KW-0812">Transmembrane</keyword>
<gene>
    <name evidence="2" type="ORF">EW093_12525</name>
</gene>
<proteinExistence type="predicted"/>
<evidence type="ECO:0000313" key="3">
    <source>
        <dbReference type="Proteomes" id="UP000323824"/>
    </source>
</evidence>
<organism evidence="2 3">
    <name type="scientific">Thiospirochaeta perfilievii</name>
    <dbReference type="NCBI Taxonomy" id="252967"/>
    <lineage>
        <taxon>Bacteria</taxon>
        <taxon>Pseudomonadati</taxon>
        <taxon>Spirochaetota</taxon>
        <taxon>Spirochaetia</taxon>
        <taxon>Spirochaetales</taxon>
        <taxon>Spirochaetaceae</taxon>
        <taxon>Thiospirochaeta</taxon>
    </lineage>
</organism>
<keyword evidence="1" id="KW-0472">Membrane</keyword>
<keyword evidence="1" id="KW-1133">Transmembrane helix</keyword>
<evidence type="ECO:0000313" key="2">
    <source>
        <dbReference type="EMBL" id="QEN05504.1"/>
    </source>
</evidence>
<dbReference type="EMBL" id="CP035807">
    <property type="protein sequence ID" value="QEN05504.1"/>
    <property type="molecule type" value="Genomic_DNA"/>
</dbReference>
<dbReference type="RefSeq" id="WP_149568742.1">
    <property type="nucleotide sequence ID" value="NZ_CP035807.1"/>
</dbReference>
<sequence>MIFYRFIIFLILCFGGYIIYRVATDAWRKSDIEDKIDNIELEKEIHDEIDGIDTNRVKTNKSDIDNFLKS</sequence>
<name>A0A5C1QFY2_9SPIO</name>
<dbReference type="Proteomes" id="UP000323824">
    <property type="component" value="Chromosome"/>
</dbReference>
<dbReference type="AlphaFoldDB" id="A0A5C1QFY2"/>
<reference evidence="2 3" key="1">
    <citation type="submission" date="2019-02" db="EMBL/GenBank/DDBJ databases">
        <authorList>
            <person name="Fomenkov A."/>
            <person name="Dubinina G."/>
            <person name="Grabovich M."/>
            <person name="Vincze T."/>
            <person name="Roberts R.J."/>
        </authorList>
    </citation>
    <scope>NUCLEOTIDE SEQUENCE [LARGE SCALE GENOMIC DNA]</scope>
    <source>
        <strain evidence="2 3">P</strain>
    </source>
</reference>
<protein>
    <submittedName>
        <fullName evidence="2">Uncharacterized protein</fullName>
    </submittedName>
</protein>
<feature type="transmembrane region" description="Helical" evidence="1">
    <location>
        <begin position="6"/>
        <end position="23"/>
    </location>
</feature>
<accession>A0A5C1QFY2</accession>
<keyword evidence="3" id="KW-1185">Reference proteome</keyword>
<reference evidence="2 3" key="2">
    <citation type="submission" date="2019-09" db="EMBL/GenBank/DDBJ databases">
        <title>Complete Genome Sequence and Methylome Analysis of free living Spirochaetas.</title>
        <authorList>
            <person name="Leshcheva N."/>
            <person name="Mikheeva N."/>
        </authorList>
    </citation>
    <scope>NUCLEOTIDE SEQUENCE [LARGE SCALE GENOMIC DNA]</scope>
    <source>
        <strain evidence="2 3">P</strain>
    </source>
</reference>